<protein>
    <submittedName>
        <fullName evidence="2">Uncharacterized protein</fullName>
    </submittedName>
</protein>
<evidence type="ECO:0000256" key="1">
    <source>
        <dbReference type="SAM" id="MobiDB-lite"/>
    </source>
</evidence>
<gene>
    <name evidence="2" type="ORF">JAZ07_08890</name>
</gene>
<proteinExistence type="predicted"/>
<feature type="region of interest" description="Disordered" evidence="1">
    <location>
        <begin position="1"/>
        <end position="24"/>
    </location>
</feature>
<reference evidence="2" key="1">
    <citation type="journal article" date="2021" name="Proc. Natl. Acad. Sci. U.S.A.">
        <title>Global biogeography of chemosynthetic symbionts reveals both localized and globally distributed symbiont groups. .</title>
        <authorList>
            <person name="Osvatic J.T."/>
            <person name="Wilkins L.G.E."/>
            <person name="Leibrecht L."/>
            <person name="Leray M."/>
            <person name="Zauner S."/>
            <person name="Polzin J."/>
            <person name="Camacho Y."/>
            <person name="Gros O."/>
            <person name="van Gils J.A."/>
            <person name="Eisen J.A."/>
            <person name="Petersen J.M."/>
            <person name="Yuen B."/>
        </authorList>
    </citation>
    <scope>NUCLEOTIDE SEQUENCE</scope>
    <source>
        <strain evidence="2">MAGclacostrist064TRANS</strain>
    </source>
</reference>
<sequence length="52" mass="5782">MKIQPSQSRRARTEQGKDQPDPLGRVRKAWRAISEACSVALAVSMGSRRASR</sequence>
<accession>A0A9E4KCY0</accession>
<name>A0A9E4KCY0_9GAMM</name>
<dbReference type="AlphaFoldDB" id="A0A9E4KCY0"/>
<evidence type="ECO:0000313" key="2">
    <source>
        <dbReference type="EMBL" id="MCG7946444.1"/>
    </source>
</evidence>
<feature type="compositionally biased region" description="Basic and acidic residues" evidence="1">
    <location>
        <begin position="11"/>
        <end position="20"/>
    </location>
</feature>
<dbReference type="Proteomes" id="UP000886667">
    <property type="component" value="Unassembled WGS sequence"/>
</dbReference>
<comment type="caution">
    <text evidence="2">The sequence shown here is derived from an EMBL/GenBank/DDBJ whole genome shotgun (WGS) entry which is preliminary data.</text>
</comment>
<dbReference type="EMBL" id="JAEPCM010000296">
    <property type="protein sequence ID" value="MCG7946444.1"/>
    <property type="molecule type" value="Genomic_DNA"/>
</dbReference>
<evidence type="ECO:0000313" key="3">
    <source>
        <dbReference type="Proteomes" id="UP000886667"/>
    </source>
</evidence>
<organism evidence="2 3">
    <name type="scientific">Candidatus Thiodiazotropha taylori</name>
    <dbReference type="NCBI Taxonomy" id="2792791"/>
    <lineage>
        <taxon>Bacteria</taxon>
        <taxon>Pseudomonadati</taxon>
        <taxon>Pseudomonadota</taxon>
        <taxon>Gammaproteobacteria</taxon>
        <taxon>Chromatiales</taxon>
        <taxon>Sedimenticolaceae</taxon>
        <taxon>Candidatus Thiodiazotropha</taxon>
    </lineage>
</organism>